<keyword evidence="3" id="KW-1185">Reference proteome</keyword>
<proteinExistence type="predicted"/>
<feature type="transmembrane region" description="Helical" evidence="1">
    <location>
        <begin position="47"/>
        <end position="69"/>
    </location>
</feature>
<feature type="transmembrane region" description="Helical" evidence="1">
    <location>
        <begin position="145"/>
        <end position="162"/>
    </location>
</feature>
<dbReference type="EMBL" id="JAGRRH010000025">
    <property type="protein sequence ID" value="KAG7341864.1"/>
    <property type="molecule type" value="Genomic_DNA"/>
</dbReference>
<dbReference type="AlphaFoldDB" id="A0A9K3PE72"/>
<name>A0A9K3PE72_9STRA</name>
<feature type="transmembrane region" description="Helical" evidence="1">
    <location>
        <begin position="22"/>
        <end position="41"/>
    </location>
</feature>
<dbReference type="Pfam" id="PF03729">
    <property type="entry name" value="DUF308"/>
    <property type="match status" value="2"/>
</dbReference>
<reference evidence="2" key="2">
    <citation type="submission" date="2021-04" db="EMBL/GenBank/DDBJ databases">
        <authorList>
            <person name="Podell S."/>
        </authorList>
    </citation>
    <scope>NUCLEOTIDE SEQUENCE</scope>
    <source>
        <strain evidence="2">Hildebrandi</strain>
    </source>
</reference>
<evidence type="ECO:0000313" key="2">
    <source>
        <dbReference type="EMBL" id="KAG7341864.1"/>
    </source>
</evidence>
<feature type="transmembrane region" description="Helical" evidence="1">
    <location>
        <begin position="168"/>
        <end position="187"/>
    </location>
</feature>
<reference evidence="2" key="1">
    <citation type="journal article" date="2021" name="Sci. Rep.">
        <title>Diploid genomic architecture of Nitzschia inconspicua, an elite biomass production diatom.</title>
        <authorList>
            <person name="Oliver A."/>
            <person name="Podell S."/>
            <person name="Pinowska A."/>
            <person name="Traller J.C."/>
            <person name="Smith S.R."/>
            <person name="McClure R."/>
            <person name="Beliaev A."/>
            <person name="Bohutskyi P."/>
            <person name="Hill E.A."/>
            <person name="Rabines A."/>
            <person name="Zheng H."/>
            <person name="Allen L.Z."/>
            <person name="Kuo A."/>
            <person name="Grigoriev I.V."/>
            <person name="Allen A.E."/>
            <person name="Hazlebeck D."/>
            <person name="Allen E.E."/>
        </authorList>
    </citation>
    <scope>NUCLEOTIDE SEQUENCE</scope>
    <source>
        <strain evidence="2">Hildebrandi</strain>
    </source>
</reference>
<accession>A0A9K3PE72</accession>
<keyword evidence="1" id="KW-0812">Transmembrane</keyword>
<protein>
    <submittedName>
        <fullName evidence="2">Uncharacterized protein</fullName>
    </submittedName>
</protein>
<sequence>MLQDEIEVLQVGRILSSYWHAFFVRGVILLGFGLFFLFFPATSWSTVSFVFGALSLTDATFNVIKAFVVARYTEVENKYKVMLMFVLGAVFSAVIGFVAIFDPAATAAALLLVQALWLVFVGIAKFWLAWLLAGEVDSQNSRCSGFVGLLYVVTGVTLMCDLGGNVGFFIRFVGLCVLIFGVQMIFVGRNLKRLYETGTYTSNGEVGTPLTYDRM</sequence>
<dbReference type="Proteomes" id="UP000693970">
    <property type="component" value="Unassembled WGS sequence"/>
</dbReference>
<dbReference type="OrthoDB" id="51065at2759"/>
<gene>
    <name evidence="2" type="ORF">IV203_006956</name>
</gene>
<keyword evidence="1" id="KW-1133">Transmembrane helix</keyword>
<keyword evidence="1" id="KW-0472">Membrane</keyword>
<comment type="caution">
    <text evidence="2">The sequence shown here is derived from an EMBL/GenBank/DDBJ whole genome shotgun (WGS) entry which is preliminary data.</text>
</comment>
<feature type="transmembrane region" description="Helical" evidence="1">
    <location>
        <begin position="81"/>
        <end position="101"/>
    </location>
</feature>
<evidence type="ECO:0000256" key="1">
    <source>
        <dbReference type="SAM" id="Phobius"/>
    </source>
</evidence>
<evidence type="ECO:0000313" key="3">
    <source>
        <dbReference type="Proteomes" id="UP000693970"/>
    </source>
</evidence>
<organism evidence="2 3">
    <name type="scientific">Nitzschia inconspicua</name>
    <dbReference type="NCBI Taxonomy" id="303405"/>
    <lineage>
        <taxon>Eukaryota</taxon>
        <taxon>Sar</taxon>
        <taxon>Stramenopiles</taxon>
        <taxon>Ochrophyta</taxon>
        <taxon>Bacillariophyta</taxon>
        <taxon>Bacillariophyceae</taxon>
        <taxon>Bacillariophycidae</taxon>
        <taxon>Bacillariales</taxon>
        <taxon>Bacillariaceae</taxon>
        <taxon>Nitzschia</taxon>
    </lineage>
</organism>
<dbReference type="InterPro" id="IPR005325">
    <property type="entry name" value="DUF308_memb"/>
</dbReference>
<feature type="transmembrane region" description="Helical" evidence="1">
    <location>
        <begin position="107"/>
        <end position="133"/>
    </location>
</feature>